<dbReference type="GeneTree" id="ENSGT00910000148100"/>
<protein>
    <submittedName>
        <fullName evidence="1">Uncharacterized protein</fullName>
    </submittedName>
</protein>
<proteinExistence type="predicted"/>
<dbReference type="OMA" id="KWATTKE"/>
<dbReference type="AlphaFoldDB" id="A0A2K5KIM1"/>
<organism evidence="1 2">
    <name type="scientific">Cercocebus atys</name>
    <name type="common">Sooty mangabey</name>
    <name type="synonym">Cercocebus torquatus atys</name>
    <dbReference type="NCBI Taxonomy" id="9531"/>
    <lineage>
        <taxon>Eukaryota</taxon>
        <taxon>Metazoa</taxon>
        <taxon>Chordata</taxon>
        <taxon>Craniata</taxon>
        <taxon>Vertebrata</taxon>
        <taxon>Euteleostomi</taxon>
        <taxon>Mammalia</taxon>
        <taxon>Eutheria</taxon>
        <taxon>Euarchontoglires</taxon>
        <taxon>Primates</taxon>
        <taxon>Haplorrhini</taxon>
        <taxon>Catarrhini</taxon>
        <taxon>Cercopithecidae</taxon>
        <taxon>Cercopithecinae</taxon>
        <taxon>Cercocebus</taxon>
    </lineage>
</organism>
<reference evidence="1" key="1">
    <citation type="submission" date="2025-08" db="UniProtKB">
        <authorList>
            <consortium name="Ensembl"/>
        </authorList>
    </citation>
    <scope>IDENTIFICATION</scope>
</reference>
<keyword evidence="2" id="KW-1185">Reference proteome</keyword>
<evidence type="ECO:0000313" key="2">
    <source>
        <dbReference type="Proteomes" id="UP000233060"/>
    </source>
</evidence>
<name>A0A2K5KIM1_CERAT</name>
<reference evidence="1" key="2">
    <citation type="submission" date="2025-09" db="UniProtKB">
        <authorList>
            <consortium name="Ensembl"/>
        </authorList>
    </citation>
    <scope>IDENTIFICATION</scope>
</reference>
<dbReference type="Bgee" id="ENSCATG00000002768">
    <property type="expression patterns" value="Expressed in liver and 3 other cell types or tissues"/>
</dbReference>
<dbReference type="Proteomes" id="UP000233060">
    <property type="component" value="Unassembled WGS sequence"/>
</dbReference>
<sequence length="90" mass="9910">MQYCPDGRLLTSPISSLVLSRALEGAAIPDHLSPPLLIHPSIHPSIHPPTIFSSPHSSHHLSIHPSPNHLPFLQGDSRYLQKWATTKEAK</sequence>
<accession>A0A2K5KIM1</accession>
<dbReference type="Ensembl" id="ENSCATT00000002988.1">
    <property type="protein sequence ID" value="ENSCATP00000000541.1"/>
    <property type="gene ID" value="ENSCATG00000002768.1"/>
</dbReference>
<evidence type="ECO:0000313" key="1">
    <source>
        <dbReference type="Ensembl" id="ENSCATP00000000541.1"/>
    </source>
</evidence>